<sequence length="41" mass="4181">MGVCTCIGICACLTVATVAIVTSLSGRNCSCSEPEKNIDNC</sequence>
<dbReference type="EMBL" id="MN738925">
    <property type="protein sequence ID" value="QHT31743.1"/>
    <property type="molecule type" value="Genomic_DNA"/>
</dbReference>
<organism evidence="1">
    <name type="scientific">viral metagenome</name>
    <dbReference type="NCBI Taxonomy" id="1070528"/>
    <lineage>
        <taxon>unclassified sequences</taxon>
        <taxon>metagenomes</taxon>
        <taxon>organismal metagenomes</taxon>
    </lineage>
</organism>
<proteinExistence type="predicted"/>
<name>A0A6C0ETA1_9ZZZZ</name>
<evidence type="ECO:0000313" key="1">
    <source>
        <dbReference type="EMBL" id="QHT31743.1"/>
    </source>
</evidence>
<protein>
    <submittedName>
        <fullName evidence="1">Uncharacterized protein</fullName>
    </submittedName>
</protein>
<accession>A0A6C0ETA1</accession>
<reference evidence="1" key="1">
    <citation type="journal article" date="2020" name="Nature">
        <title>Giant virus diversity and host interactions through global metagenomics.</title>
        <authorList>
            <person name="Schulz F."/>
            <person name="Roux S."/>
            <person name="Paez-Espino D."/>
            <person name="Jungbluth S."/>
            <person name="Walsh D.A."/>
            <person name="Denef V.J."/>
            <person name="McMahon K.D."/>
            <person name="Konstantinidis K.T."/>
            <person name="Eloe-Fadrosh E.A."/>
            <person name="Kyrpides N.C."/>
            <person name="Woyke T."/>
        </authorList>
    </citation>
    <scope>NUCLEOTIDE SEQUENCE</scope>
    <source>
        <strain evidence="1">GVMAG-M-3300009155-48</strain>
    </source>
</reference>
<dbReference type="AlphaFoldDB" id="A0A6C0ETA1"/>